<keyword evidence="2" id="KW-1185">Reference proteome</keyword>
<reference evidence="2" key="1">
    <citation type="journal article" date="2015" name="Nat. Genet.">
        <title>The genome and transcriptome of the zoonotic hookworm Ancylostoma ceylanicum identify infection-specific gene families.</title>
        <authorList>
            <person name="Schwarz E.M."/>
            <person name="Hu Y."/>
            <person name="Antoshechkin I."/>
            <person name="Miller M.M."/>
            <person name="Sternberg P.W."/>
            <person name="Aroian R.V."/>
        </authorList>
    </citation>
    <scope>NUCLEOTIDE SEQUENCE</scope>
    <source>
        <strain evidence="2">HY135</strain>
    </source>
</reference>
<sequence>MYSIPTCCNPTTMELWYKMDTIRAIYTRCYSSNARIHLRKIFYEDRSTRHELLNEKKMRPSRGRKRVRLRCDSRDWPLFFILWTHARQSHASSINYPIFVFSTTENPP</sequence>
<dbReference type="AlphaFoldDB" id="A0A016VCX5"/>
<gene>
    <name evidence="1" type="primary">Acey_s0012.g1805</name>
    <name evidence="1" type="ORF">Y032_0012g1805</name>
</gene>
<proteinExistence type="predicted"/>
<evidence type="ECO:0000313" key="1">
    <source>
        <dbReference type="EMBL" id="EYC25290.1"/>
    </source>
</evidence>
<comment type="caution">
    <text evidence="1">The sequence shown here is derived from an EMBL/GenBank/DDBJ whole genome shotgun (WGS) entry which is preliminary data.</text>
</comment>
<organism evidence="1 2">
    <name type="scientific">Ancylostoma ceylanicum</name>
    <dbReference type="NCBI Taxonomy" id="53326"/>
    <lineage>
        <taxon>Eukaryota</taxon>
        <taxon>Metazoa</taxon>
        <taxon>Ecdysozoa</taxon>
        <taxon>Nematoda</taxon>
        <taxon>Chromadorea</taxon>
        <taxon>Rhabditida</taxon>
        <taxon>Rhabditina</taxon>
        <taxon>Rhabditomorpha</taxon>
        <taxon>Strongyloidea</taxon>
        <taxon>Ancylostomatidae</taxon>
        <taxon>Ancylostomatinae</taxon>
        <taxon>Ancylostoma</taxon>
    </lineage>
</organism>
<protein>
    <submittedName>
        <fullName evidence="1">Uncharacterized protein</fullName>
    </submittedName>
</protein>
<evidence type="ECO:0000313" key="2">
    <source>
        <dbReference type="Proteomes" id="UP000024635"/>
    </source>
</evidence>
<dbReference type="Proteomes" id="UP000024635">
    <property type="component" value="Unassembled WGS sequence"/>
</dbReference>
<dbReference type="EMBL" id="JARK01001348">
    <property type="protein sequence ID" value="EYC25290.1"/>
    <property type="molecule type" value="Genomic_DNA"/>
</dbReference>
<accession>A0A016VCX5</accession>
<name>A0A016VCX5_9BILA</name>